<dbReference type="EMBL" id="JABANP010000016">
    <property type="protein sequence ID" value="KAF4695877.1"/>
    <property type="molecule type" value="Genomic_DNA"/>
</dbReference>
<dbReference type="Pfam" id="PF00071">
    <property type="entry name" value="Ras"/>
    <property type="match status" value="1"/>
</dbReference>
<dbReference type="SMART" id="SM00176">
    <property type="entry name" value="RAN"/>
    <property type="match status" value="1"/>
</dbReference>
<keyword evidence="5 6" id="KW-0560">Oxidoreductase</keyword>
<feature type="domain" description="Malic enzyme NAD-binding" evidence="7">
    <location>
        <begin position="522"/>
        <end position="775"/>
    </location>
</feature>
<dbReference type="InterPro" id="IPR012302">
    <property type="entry name" value="Malic_NAD-bd"/>
</dbReference>
<dbReference type="Gene3D" id="3.40.50.300">
    <property type="entry name" value="P-loop containing nucleotide triphosphate hydrolases"/>
    <property type="match status" value="1"/>
</dbReference>
<dbReference type="NCBIfam" id="NF010052">
    <property type="entry name" value="PRK13529.1"/>
    <property type="match status" value="1"/>
</dbReference>
<dbReference type="InterPro" id="IPR015884">
    <property type="entry name" value="Malic_enzyme_CS"/>
</dbReference>
<dbReference type="GO" id="GO:0004471">
    <property type="term" value="F:malate dehydrogenase (decarboxylating) (NAD+) activity"/>
    <property type="evidence" value="ECO:0007669"/>
    <property type="project" value="TreeGrafter"/>
</dbReference>
<evidence type="ECO:0000256" key="3">
    <source>
        <dbReference type="ARBA" id="ARBA00008785"/>
    </source>
</evidence>
<evidence type="ECO:0000256" key="2">
    <source>
        <dbReference type="ARBA" id="ARBA00001946"/>
    </source>
</evidence>
<dbReference type="SUPFAM" id="SSF53223">
    <property type="entry name" value="Aminoacid dehydrogenase-like, N-terminal domain"/>
    <property type="match status" value="1"/>
</dbReference>
<dbReference type="Pfam" id="PF00390">
    <property type="entry name" value="malic"/>
    <property type="match status" value="1"/>
</dbReference>
<proteinExistence type="inferred from homology"/>
<evidence type="ECO:0000313" key="10">
    <source>
        <dbReference type="Proteomes" id="UP000541610"/>
    </source>
</evidence>
<dbReference type="InterPro" id="IPR037062">
    <property type="entry name" value="Malic_N_dom_sf"/>
</dbReference>
<dbReference type="SMART" id="SM00173">
    <property type="entry name" value="RAS"/>
    <property type="match status" value="1"/>
</dbReference>
<dbReference type="GO" id="GO:0005739">
    <property type="term" value="C:mitochondrion"/>
    <property type="evidence" value="ECO:0007669"/>
    <property type="project" value="TreeGrafter"/>
</dbReference>
<evidence type="ECO:0000313" key="9">
    <source>
        <dbReference type="EMBL" id="KAF4695877.1"/>
    </source>
</evidence>
<dbReference type="Pfam" id="PF03949">
    <property type="entry name" value="Malic_M"/>
    <property type="match status" value="1"/>
</dbReference>
<comment type="caution">
    <text evidence="9">The sequence shown here is derived from an EMBL/GenBank/DDBJ whole genome shotgun (WGS) entry which is preliminary data.</text>
</comment>
<dbReference type="PANTHER" id="PTHR23406">
    <property type="entry name" value="MALIC ENZYME-RELATED"/>
    <property type="match status" value="1"/>
</dbReference>
<evidence type="ECO:0000256" key="6">
    <source>
        <dbReference type="RuleBase" id="RU003426"/>
    </source>
</evidence>
<dbReference type="InterPro" id="IPR001891">
    <property type="entry name" value="Malic_OxRdtase"/>
</dbReference>
<comment type="cofactor">
    <cofactor evidence="1">
        <name>Mn(2+)</name>
        <dbReference type="ChEBI" id="CHEBI:29035"/>
    </cofactor>
</comment>
<dbReference type="GO" id="GO:0005525">
    <property type="term" value="F:GTP binding"/>
    <property type="evidence" value="ECO:0007669"/>
    <property type="project" value="InterPro"/>
</dbReference>
<dbReference type="PROSITE" id="PS51419">
    <property type="entry name" value="RAB"/>
    <property type="match status" value="1"/>
</dbReference>
<comment type="similarity">
    <text evidence="3 6">Belongs to the malic enzymes family.</text>
</comment>
<dbReference type="GO" id="GO:0046872">
    <property type="term" value="F:metal ion binding"/>
    <property type="evidence" value="ECO:0007669"/>
    <property type="project" value="UniProtKB-KW"/>
</dbReference>
<dbReference type="PROSITE" id="PS00331">
    <property type="entry name" value="MALIC_ENZYMES"/>
    <property type="match status" value="1"/>
</dbReference>
<dbReference type="GO" id="GO:0003924">
    <property type="term" value="F:GTPase activity"/>
    <property type="evidence" value="ECO:0007669"/>
    <property type="project" value="InterPro"/>
</dbReference>
<evidence type="ECO:0000256" key="1">
    <source>
        <dbReference type="ARBA" id="ARBA00001936"/>
    </source>
</evidence>
<dbReference type="PANTHER" id="PTHR23406:SF32">
    <property type="entry name" value="NADP-DEPENDENT MALIC ENZYME"/>
    <property type="match status" value="1"/>
</dbReference>
<dbReference type="CDD" id="cd00154">
    <property type="entry name" value="Rab"/>
    <property type="match status" value="1"/>
</dbReference>
<dbReference type="SUPFAM" id="SSF52540">
    <property type="entry name" value="P-loop containing nucleoside triphosphate hydrolases"/>
    <property type="match status" value="1"/>
</dbReference>
<gene>
    <name evidence="9" type="primary">MEN-1_3</name>
    <name evidence="9" type="ORF">FOZ60_003044</name>
</gene>
<dbReference type="GO" id="GO:0051287">
    <property type="term" value="F:NAD binding"/>
    <property type="evidence" value="ECO:0007669"/>
    <property type="project" value="InterPro"/>
</dbReference>
<reference evidence="9 10" key="1">
    <citation type="submission" date="2020-04" db="EMBL/GenBank/DDBJ databases">
        <title>Perkinsus olseni comparative genomics.</title>
        <authorList>
            <person name="Bogema D.R."/>
        </authorList>
    </citation>
    <scope>NUCLEOTIDE SEQUENCE [LARGE SCALE GENOMIC DNA]</scope>
    <source>
        <strain evidence="9">00978-12</strain>
    </source>
</reference>
<dbReference type="InterPro" id="IPR001806">
    <property type="entry name" value="Small_GTPase"/>
</dbReference>
<dbReference type="SMART" id="SM00919">
    <property type="entry name" value="Malic_M"/>
    <property type="match status" value="1"/>
</dbReference>
<evidence type="ECO:0000259" key="8">
    <source>
        <dbReference type="SMART" id="SM01274"/>
    </source>
</evidence>
<evidence type="ECO:0000256" key="4">
    <source>
        <dbReference type="ARBA" id="ARBA00022723"/>
    </source>
</evidence>
<accession>A0A7J6PIV3</accession>
<dbReference type="SMART" id="SM00174">
    <property type="entry name" value="RHO"/>
    <property type="match status" value="1"/>
</dbReference>
<dbReference type="PROSITE" id="PS51421">
    <property type="entry name" value="RAS"/>
    <property type="match status" value="1"/>
</dbReference>
<protein>
    <recommendedName>
        <fullName evidence="6">Malic enzyme</fullName>
    </recommendedName>
</protein>
<dbReference type="PRINTS" id="PR00072">
    <property type="entry name" value="MALOXRDTASE"/>
</dbReference>
<feature type="domain" description="Malic enzyme N-terminal" evidence="8">
    <location>
        <begin position="332"/>
        <end position="512"/>
    </location>
</feature>
<dbReference type="OrthoDB" id="5365701at2759"/>
<dbReference type="InterPro" id="IPR005225">
    <property type="entry name" value="Small_GTP-bd"/>
</dbReference>
<dbReference type="GO" id="GO:0006108">
    <property type="term" value="P:malate metabolic process"/>
    <property type="evidence" value="ECO:0007669"/>
    <property type="project" value="TreeGrafter"/>
</dbReference>
<sequence length="853" mass="94877">MATNSNMKKSVSASLSVPPRASKAVSSTKANFDVRLLPMQDIVAAAPTEALIEWYHLLTSELYQRQSTSRHLHDWTYSLQYALVGPSGVGKTNLRLMFTENVFRVASSRTTGVEFSKTIVDIDNERVKLQMWDTVWGKYTGSYCHGAAVIFFVYDVSRRESYDELLKFLKDTLPTLDRTITKVLIGNKADLLGREVSAEEAASFARENGLLFMETSAKTGQNVRDCFFNSARQVLLQLQMGMIDPSSAKGIRSAARNSDHVTTVTERGSNLLRNSVVNKAEAFTDSEREELGLVGLLPPKVSDLDVQSKRCYQQFLQNSNDIEKYIYLESLHDRNETLYFKLLCDHVTEMMPIVYTPVVGKACQMFGHIFRNARGLYFNLSEKGNFKQMVWNSPVRDADIIVVTDGSRILGLGDLGTNGMGIPIGKLSLYVACAGINPGRTVPVTIDVGTNNPDLLNDDMYLGERHKRVDGEEFYAALDEFVDAVKSRWPGVLIQFEDFTNDHAFPLLKRYQENILCFNDDIQGTGSVALAGLVSAMKVKKEKLEDQRIVFLGAGAAAVGIADCIVAAMIHDGLTPEDARKRFWFVDSKGLVTWKRGGKIQDHKVPYCRDDEEPMTGLLEVVKSIKPTVLLGLSGQSGSFTEEIVKAMCANCPEPVIFALSNPTPKAEATPEQLYTWTEGKAWVCTGSPFGPVTINGKVYQAGQGNNMYIFPGVGLAGIVGKFKWIPDSMFYTAARTLAERVTDEDISHGTLYPRLTRIRELSHDIAVECIKEAFELGIACIERPADLDKFVWDHMWKPEYSHTELDPSVFAFSGQGSGVGRSQDKNKLSVGTIQNKAFSFTDMERVNPNQFM</sequence>
<dbReference type="InterPro" id="IPR036291">
    <property type="entry name" value="NAD(P)-bd_dom_sf"/>
</dbReference>
<dbReference type="InterPro" id="IPR046346">
    <property type="entry name" value="Aminoacid_DH-like_N_sf"/>
</dbReference>
<dbReference type="FunFam" id="3.40.50.300:FF:001447">
    <property type="entry name" value="Ras-related protein Rab-1B"/>
    <property type="match status" value="1"/>
</dbReference>
<dbReference type="Gene3D" id="3.40.50.720">
    <property type="entry name" value="NAD(P)-binding Rossmann-like Domain"/>
    <property type="match status" value="1"/>
</dbReference>
<dbReference type="FunFam" id="3.40.50.720:FF:000182">
    <property type="entry name" value="NAD-dependent malic enzyme"/>
    <property type="match status" value="1"/>
</dbReference>
<dbReference type="InterPro" id="IPR012301">
    <property type="entry name" value="Malic_N_dom"/>
</dbReference>
<dbReference type="InterPro" id="IPR027417">
    <property type="entry name" value="P-loop_NTPase"/>
</dbReference>
<evidence type="ECO:0000256" key="5">
    <source>
        <dbReference type="ARBA" id="ARBA00023002"/>
    </source>
</evidence>
<dbReference type="CDD" id="cd05312">
    <property type="entry name" value="NAD_bind_1_malic_enz"/>
    <property type="match status" value="1"/>
</dbReference>
<dbReference type="SMART" id="SM01274">
    <property type="entry name" value="malic"/>
    <property type="match status" value="1"/>
</dbReference>
<organism evidence="9 10">
    <name type="scientific">Perkinsus olseni</name>
    <name type="common">Perkinsus atlanticus</name>
    <dbReference type="NCBI Taxonomy" id="32597"/>
    <lineage>
        <taxon>Eukaryota</taxon>
        <taxon>Sar</taxon>
        <taxon>Alveolata</taxon>
        <taxon>Perkinsozoa</taxon>
        <taxon>Perkinsea</taxon>
        <taxon>Perkinsida</taxon>
        <taxon>Perkinsidae</taxon>
        <taxon>Perkinsus</taxon>
    </lineage>
</organism>
<dbReference type="Proteomes" id="UP000541610">
    <property type="component" value="Unassembled WGS sequence"/>
</dbReference>
<dbReference type="Gene3D" id="3.40.50.10380">
    <property type="entry name" value="Malic enzyme, N-terminal domain"/>
    <property type="match status" value="1"/>
</dbReference>
<dbReference type="SMART" id="SM00175">
    <property type="entry name" value="RAB"/>
    <property type="match status" value="1"/>
</dbReference>
<evidence type="ECO:0000259" key="7">
    <source>
        <dbReference type="SMART" id="SM00919"/>
    </source>
</evidence>
<dbReference type="NCBIfam" id="TIGR00231">
    <property type="entry name" value="small_GTP"/>
    <property type="match status" value="1"/>
</dbReference>
<comment type="cofactor">
    <cofactor evidence="2">
        <name>Mg(2+)</name>
        <dbReference type="ChEBI" id="CHEBI:18420"/>
    </cofactor>
</comment>
<dbReference type="SUPFAM" id="SSF51735">
    <property type="entry name" value="NAD(P)-binding Rossmann-fold domains"/>
    <property type="match status" value="1"/>
</dbReference>
<dbReference type="AlphaFoldDB" id="A0A7J6PIV3"/>
<name>A0A7J6PIV3_PEROL</name>
<keyword evidence="4 6" id="KW-0479">Metal-binding</keyword>